<keyword evidence="7" id="KW-0539">Nucleus</keyword>
<dbReference type="InterPro" id="IPR012677">
    <property type="entry name" value="Nucleotide-bd_a/b_plait_sf"/>
</dbReference>
<dbReference type="GO" id="GO:0003723">
    <property type="term" value="F:RNA binding"/>
    <property type="evidence" value="ECO:0007669"/>
    <property type="project" value="UniProtKB-UniRule"/>
</dbReference>
<dbReference type="Gene3D" id="3.30.70.330">
    <property type="match status" value="5"/>
</dbReference>
<gene>
    <name evidence="13" type="ORF">RI543_002336</name>
</gene>
<feature type="region of interest" description="Disordered" evidence="11">
    <location>
        <begin position="637"/>
        <end position="681"/>
    </location>
</feature>
<dbReference type="PROSITE" id="PS50102">
    <property type="entry name" value="RRM"/>
    <property type="match status" value="5"/>
</dbReference>
<feature type="compositionally biased region" description="Polar residues" evidence="11">
    <location>
        <begin position="183"/>
        <end position="194"/>
    </location>
</feature>
<comment type="caution">
    <text evidence="13">The sequence shown here is derived from an EMBL/GenBank/DDBJ whole genome shotgun (WGS) entry which is preliminary data.</text>
</comment>
<feature type="domain" description="RRM" evidence="12">
    <location>
        <begin position="688"/>
        <end position="771"/>
    </location>
</feature>
<protein>
    <recommendedName>
        <fullName evidence="3">Multiple RNA-binding domain-containing protein 1</fullName>
    </recommendedName>
</protein>
<feature type="domain" description="RRM" evidence="12">
    <location>
        <begin position="536"/>
        <end position="608"/>
    </location>
</feature>
<dbReference type="Proteomes" id="UP001306508">
    <property type="component" value="Unassembled WGS sequence"/>
</dbReference>
<dbReference type="Pfam" id="PF00076">
    <property type="entry name" value="RRM_1"/>
    <property type="match status" value="5"/>
</dbReference>
<evidence type="ECO:0000313" key="14">
    <source>
        <dbReference type="Proteomes" id="UP001306508"/>
    </source>
</evidence>
<dbReference type="PANTHER" id="PTHR48025">
    <property type="entry name" value="OS02G0815200 PROTEIN"/>
    <property type="match status" value="1"/>
</dbReference>
<dbReference type="InterPro" id="IPR035979">
    <property type="entry name" value="RBD_domain_sf"/>
</dbReference>
<feature type="region of interest" description="Disordered" evidence="11">
    <location>
        <begin position="218"/>
        <end position="286"/>
    </location>
</feature>
<dbReference type="PANTHER" id="PTHR48025:SF1">
    <property type="entry name" value="RRM DOMAIN-CONTAINING PROTEIN"/>
    <property type="match status" value="1"/>
</dbReference>
<keyword evidence="14" id="KW-1185">Reference proteome</keyword>
<dbReference type="CDD" id="cd12568">
    <property type="entry name" value="RRM3_MRD1"/>
    <property type="match status" value="1"/>
</dbReference>
<evidence type="ECO:0000256" key="1">
    <source>
        <dbReference type="ARBA" id="ARBA00004123"/>
    </source>
</evidence>
<proteinExistence type="inferred from homology"/>
<name>A0AAN7WP65_9SACH</name>
<evidence type="ECO:0000259" key="12">
    <source>
        <dbReference type="PROSITE" id="PS50102"/>
    </source>
</evidence>
<dbReference type="InterPro" id="IPR000504">
    <property type="entry name" value="RRM_dom"/>
</dbReference>
<feature type="compositionally biased region" description="Polar residues" evidence="11">
    <location>
        <begin position="644"/>
        <end position="659"/>
    </location>
</feature>
<evidence type="ECO:0000256" key="9">
    <source>
        <dbReference type="PROSITE-ProRule" id="PRU00176"/>
    </source>
</evidence>
<dbReference type="SUPFAM" id="SSF54928">
    <property type="entry name" value="RNA-binding domain, RBD"/>
    <property type="match status" value="3"/>
</dbReference>
<evidence type="ECO:0000256" key="8">
    <source>
        <dbReference type="ARBA" id="ARBA00023274"/>
    </source>
</evidence>
<dbReference type="AlphaFoldDB" id="A0AAN7WP65"/>
<dbReference type="FunFam" id="3.30.70.330:FF:000706">
    <property type="entry name" value="Multiple RNA-binding domain-containing protein 1"/>
    <property type="match status" value="1"/>
</dbReference>
<feature type="region of interest" description="Disordered" evidence="11">
    <location>
        <begin position="303"/>
        <end position="338"/>
    </location>
</feature>
<keyword evidence="4" id="KW-0698">rRNA processing</keyword>
<dbReference type="CDD" id="cd12570">
    <property type="entry name" value="RRM5_MRD1"/>
    <property type="match status" value="1"/>
</dbReference>
<feature type="compositionally biased region" description="Basic and acidic residues" evidence="11">
    <location>
        <begin position="317"/>
        <end position="334"/>
    </location>
</feature>
<evidence type="ECO:0000256" key="2">
    <source>
        <dbReference type="ARBA" id="ARBA00008033"/>
    </source>
</evidence>
<dbReference type="FunFam" id="3.30.70.330:FF:000247">
    <property type="entry name" value="Multiple RNA-binding domain-containing protein 1"/>
    <property type="match status" value="1"/>
</dbReference>
<keyword evidence="5" id="KW-0677">Repeat</keyword>
<accession>A0AAN7WP65</accession>
<feature type="domain" description="RRM" evidence="12">
    <location>
        <begin position="2"/>
        <end position="89"/>
    </location>
</feature>
<dbReference type="GO" id="GO:0005634">
    <property type="term" value="C:nucleus"/>
    <property type="evidence" value="ECO:0007669"/>
    <property type="project" value="UniProtKB-SubCell"/>
</dbReference>
<evidence type="ECO:0000256" key="3">
    <source>
        <dbReference type="ARBA" id="ARBA00013428"/>
    </source>
</evidence>
<keyword evidence="8" id="KW-0687">Ribonucleoprotein</keyword>
<dbReference type="EMBL" id="JAWIZZ010000043">
    <property type="protein sequence ID" value="KAK5780297.1"/>
    <property type="molecule type" value="Genomic_DNA"/>
</dbReference>
<comment type="similarity">
    <text evidence="2">Belongs to the RRM MRD1 family.</text>
</comment>
<dbReference type="FunFam" id="3.30.70.330:FF:000459">
    <property type="entry name" value="Multiple RNA-binding domain-containing protein 1"/>
    <property type="match status" value="1"/>
</dbReference>
<evidence type="ECO:0000256" key="7">
    <source>
        <dbReference type="ARBA" id="ARBA00023242"/>
    </source>
</evidence>
<evidence type="ECO:0000256" key="4">
    <source>
        <dbReference type="ARBA" id="ARBA00022552"/>
    </source>
</evidence>
<dbReference type="InterPro" id="IPR050502">
    <property type="entry name" value="Euk_RNA-bind_prot"/>
</dbReference>
<dbReference type="CDD" id="cd12565">
    <property type="entry name" value="RRM1_MRD1"/>
    <property type="match status" value="1"/>
</dbReference>
<keyword evidence="10" id="KW-0175">Coiled coil</keyword>
<feature type="compositionally biased region" description="Polar residues" evidence="11">
    <location>
        <begin position="159"/>
        <end position="176"/>
    </location>
</feature>
<feature type="compositionally biased region" description="Basic residues" evidence="11">
    <location>
        <begin position="125"/>
        <end position="134"/>
    </location>
</feature>
<dbReference type="InterPro" id="IPR034482">
    <property type="entry name" value="Mrd1_RRM3"/>
</dbReference>
<feature type="region of interest" description="Disordered" evidence="11">
    <location>
        <begin position="771"/>
        <end position="792"/>
    </location>
</feature>
<sequence length="921" mass="105289">MSRIIIKGLPIFLTDDKLKDHFNKRLIEKYNISQPDLITDCKILRDRKGNSRRFAFIGYKNEEDAFDAINYFNGSYINTSKLEVSMAKSFADPRVPQSMKERKREAYKRMREREEKLLEEEQNKSKKHNNKKAKIHENSIDAEIAKNKQLQEFIETMKPSSKITSWETAGMNNNTYDTEKNSDSTNSSKEQITDGSYDGDKEIQGNSLLAHALAMQDNNNNNDENMERISDQESDGEYEDFNAKKGNETDKQEEEPMMTLDQVPINEVNNNNKNDDDQDNLARDEQISDLDWFKQRRVRIREGEDAPVENVDTKGQQADERETVDNEDTSKEPTESPEEIAIEKIRETGRLFLRNILYTSTEKDFENLFSPFGQLEEVHIALDTRTGKSKGFAYILFKNPDDAVQAYIELDKQIFQGRLLHILPADSKKSHRLDEFDLKNMPLKKQRELKRKANASKQTFSWNSLYMNQDAVLSSVANKLGLQKSELLDPENSSSAVKQALAEAHVIGDVRKYFEEKGVDLLKFQQLKDPKQRDDTVILIKNFPYSTTIEELSDLFLPFGKLERFLMPPAGTIAIVQYRDVTSARAAFTKLAYKRFKDGILYLEKGPKDCFTRAAKKDESVEKDSVAPVESKFSIDDIMEGKRSSANPPESENINNITNEDAKLYNNNNKDDDNDADDDDDTIHGPTVSIFIKNLNFSTTTAQLNDRFKNFNGFVVAQVKTKPDAKHPGKTLSMGFGFAEFRTKEQANAVIAAMDGEVIDGHRIQLKLSHRQSGVNHANSSNNTNGNSKRKIKSGKIIVKNLPFEATRKDVFELFNSFGQLKSVRVPKKFDKSARGFAFVEFLLPKEAENAIDQLQGVHLLGRRLVIQYAESDAVNAEEEIARMTKKVRKQVATKEISLLRESRGRRKLDTEESREDKADY</sequence>
<feature type="region of interest" description="Disordered" evidence="11">
    <location>
        <begin position="159"/>
        <end position="202"/>
    </location>
</feature>
<keyword evidence="6 9" id="KW-0694">RNA-binding</keyword>
<evidence type="ECO:0000313" key="13">
    <source>
        <dbReference type="EMBL" id="KAK5780297.1"/>
    </source>
</evidence>
<dbReference type="GO" id="GO:1990904">
    <property type="term" value="C:ribonucleoprotein complex"/>
    <property type="evidence" value="ECO:0007669"/>
    <property type="project" value="UniProtKB-KW"/>
</dbReference>
<evidence type="ECO:0000256" key="10">
    <source>
        <dbReference type="SAM" id="Coils"/>
    </source>
</evidence>
<dbReference type="SMART" id="SM00360">
    <property type="entry name" value="RRM"/>
    <property type="match status" value="5"/>
</dbReference>
<feature type="compositionally biased region" description="Acidic residues" evidence="11">
    <location>
        <begin position="672"/>
        <end position="681"/>
    </location>
</feature>
<feature type="domain" description="RRM" evidence="12">
    <location>
        <begin position="349"/>
        <end position="427"/>
    </location>
</feature>
<organism evidence="13 14">
    <name type="scientific">Arxiozyma heterogenica</name>
    <dbReference type="NCBI Taxonomy" id="278026"/>
    <lineage>
        <taxon>Eukaryota</taxon>
        <taxon>Fungi</taxon>
        <taxon>Dikarya</taxon>
        <taxon>Ascomycota</taxon>
        <taxon>Saccharomycotina</taxon>
        <taxon>Saccharomycetes</taxon>
        <taxon>Saccharomycetales</taxon>
        <taxon>Saccharomycetaceae</taxon>
        <taxon>Arxiozyma</taxon>
    </lineage>
</organism>
<feature type="coiled-coil region" evidence="10">
    <location>
        <begin position="867"/>
        <end position="894"/>
    </location>
</feature>
<reference evidence="14" key="1">
    <citation type="submission" date="2023-07" db="EMBL/GenBank/DDBJ databases">
        <title>A draft genome of Kazachstania heterogenica Y-27499.</title>
        <authorList>
            <person name="Donic C."/>
            <person name="Kralova J.S."/>
            <person name="Fidel L."/>
            <person name="Ben-Dor S."/>
            <person name="Jung S."/>
        </authorList>
    </citation>
    <scope>NUCLEOTIDE SEQUENCE [LARGE SCALE GENOMIC DNA]</scope>
    <source>
        <strain evidence="14">Y27499</strain>
    </source>
</reference>
<feature type="compositionally biased region" description="Basic and acidic residues" evidence="11">
    <location>
        <begin position="241"/>
        <end position="250"/>
    </location>
</feature>
<dbReference type="GO" id="GO:0006364">
    <property type="term" value="P:rRNA processing"/>
    <property type="evidence" value="ECO:0007669"/>
    <property type="project" value="UniProtKB-KW"/>
</dbReference>
<comment type="subcellular location">
    <subcellularLocation>
        <location evidence="1">Nucleus</location>
    </subcellularLocation>
</comment>
<evidence type="ECO:0000256" key="11">
    <source>
        <dbReference type="SAM" id="MobiDB-lite"/>
    </source>
</evidence>
<evidence type="ECO:0000256" key="5">
    <source>
        <dbReference type="ARBA" id="ARBA00022737"/>
    </source>
</evidence>
<feature type="compositionally biased region" description="Low complexity" evidence="11">
    <location>
        <begin position="776"/>
        <end position="787"/>
    </location>
</feature>
<evidence type="ECO:0000256" key="6">
    <source>
        <dbReference type="ARBA" id="ARBA00022884"/>
    </source>
</evidence>
<feature type="domain" description="RRM" evidence="12">
    <location>
        <begin position="795"/>
        <end position="872"/>
    </location>
</feature>
<feature type="region of interest" description="Disordered" evidence="11">
    <location>
        <begin position="117"/>
        <end position="137"/>
    </location>
</feature>